<dbReference type="SUPFAM" id="SSF53383">
    <property type="entry name" value="PLP-dependent transferases"/>
    <property type="match status" value="1"/>
</dbReference>
<organism evidence="8 9">
    <name type="scientific">Falsiruegeria mediterranea M17</name>
    <dbReference type="NCBI Taxonomy" id="1200281"/>
    <lineage>
        <taxon>Bacteria</taxon>
        <taxon>Pseudomonadati</taxon>
        <taxon>Pseudomonadota</taxon>
        <taxon>Alphaproteobacteria</taxon>
        <taxon>Rhodobacterales</taxon>
        <taxon>Roseobacteraceae</taxon>
        <taxon>Falsiruegeria</taxon>
    </lineage>
</organism>
<dbReference type="Pfam" id="PF00155">
    <property type="entry name" value="Aminotran_1_2"/>
    <property type="match status" value="1"/>
</dbReference>
<dbReference type="InterPro" id="IPR004838">
    <property type="entry name" value="NHTrfase_class1_PyrdxlP-BS"/>
</dbReference>
<dbReference type="PANTHER" id="PTHR43643:SF3">
    <property type="entry name" value="HISTIDINOL-PHOSPHATE AMINOTRANSFERASE"/>
    <property type="match status" value="1"/>
</dbReference>
<proteinExistence type="inferred from homology"/>
<protein>
    <recommendedName>
        <fullName evidence="6">Aminotransferase</fullName>
        <ecNumber evidence="6">2.6.1.-</ecNumber>
    </recommendedName>
</protein>
<dbReference type="CDD" id="cd00609">
    <property type="entry name" value="AAT_like"/>
    <property type="match status" value="1"/>
</dbReference>
<dbReference type="InterPro" id="IPR050106">
    <property type="entry name" value="HistidinolP_aminotransfase"/>
</dbReference>
<comment type="similarity">
    <text evidence="1">Belongs to the class-II pyridoxal-phosphate-dependent aminotransferase family. Histidinol-phosphate aminotransferase subfamily.</text>
</comment>
<evidence type="ECO:0000313" key="8">
    <source>
        <dbReference type="EMBL" id="SPJ30657.1"/>
    </source>
</evidence>
<name>A0A2R8CDY0_9RHOB</name>
<evidence type="ECO:0000256" key="5">
    <source>
        <dbReference type="ARBA" id="ARBA00029440"/>
    </source>
</evidence>
<dbReference type="Gene3D" id="3.90.1150.10">
    <property type="entry name" value="Aspartate Aminotransferase, domain 1"/>
    <property type="match status" value="1"/>
</dbReference>
<dbReference type="InterPro" id="IPR015421">
    <property type="entry name" value="PyrdxlP-dep_Trfase_major"/>
</dbReference>
<evidence type="ECO:0000313" key="9">
    <source>
        <dbReference type="Proteomes" id="UP000244898"/>
    </source>
</evidence>
<dbReference type="EC" id="2.6.1.-" evidence="6"/>
<evidence type="ECO:0000256" key="2">
    <source>
        <dbReference type="ARBA" id="ARBA00022576"/>
    </source>
</evidence>
<evidence type="ECO:0000256" key="4">
    <source>
        <dbReference type="ARBA" id="ARBA00022898"/>
    </source>
</evidence>
<sequence length="364" mass="39358">MTQSDTSGYQAGLSVAEVQNLAADQPITKLSSNENPFGPSPAAIAAARDALEGANIYPERTDAALCQKLAEFHGQGMQPEQFFSANSGVEVLSLIEEALTEPGQRAIICPPCFGAYTGSLLKKGVIVDKVDLIGTGFDVHVDGILNAVTPDTRLVYLCNPNNPTGTYFGADVLDAVLDGLPDHVTLIYDEVYFQFATEFDLPDALRHVRDGRNIVIVHSFSKAYGLAGMRVGYGIAPERIAAQIRKRKRSFHLNSMGMAAAIAALDDTAHLDRTVTNNTAERARLSEALNDMGFEVARSQANFVMFRCPEGKDAKTLTNELVTHGVMVRPAFDLPNHIRATVGLPDENTRLLNALKSLQDKANP</sequence>
<dbReference type="OrthoDB" id="9809616at2"/>
<dbReference type="Proteomes" id="UP000244898">
    <property type="component" value="Unassembled WGS sequence"/>
</dbReference>
<keyword evidence="9" id="KW-1185">Reference proteome</keyword>
<evidence type="ECO:0000259" key="7">
    <source>
        <dbReference type="Pfam" id="PF00155"/>
    </source>
</evidence>
<dbReference type="InterPro" id="IPR015424">
    <property type="entry name" value="PyrdxlP-dep_Trfase"/>
</dbReference>
<comment type="similarity">
    <text evidence="6">Belongs to the class-I pyridoxal-phosphate-dependent aminotransferase family.</text>
</comment>
<keyword evidence="2 6" id="KW-0032">Aminotransferase</keyword>
<evidence type="ECO:0000256" key="6">
    <source>
        <dbReference type="RuleBase" id="RU000481"/>
    </source>
</evidence>
<dbReference type="PROSITE" id="PS00105">
    <property type="entry name" value="AA_TRANSFER_CLASS_1"/>
    <property type="match status" value="1"/>
</dbReference>
<evidence type="ECO:0000256" key="1">
    <source>
        <dbReference type="ARBA" id="ARBA00007970"/>
    </source>
</evidence>
<dbReference type="InterPro" id="IPR004839">
    <property type="entry name" value="Aminotransferase_I/II_large"/>
</dbReference>
<reference evidence="9" key="1">
    <citation type="submission" date="2018-03" db="EMBL/GenBank/DDBJ databases">
        <authorList>
            <person name="Rodrigo-Torres L."/>
            <person name="Arahal R. D."/>
            <person name="Lucena T."/>
        </authorList>
    </citation>
    <scope>NUCLEOTIDE SEQUENCE [LARGE SCALE GENOMIC DNA]</scope>
    <source>
        <strain evidence="9">CECT 7615</strain>
    </source>
</reference>
<evidence type="ECO:0000256" key="3">
    <source>
        <dbReference type="ARBA" id="ARBA00022679"/>
    </source>
</evidence>
<keyword evidence="4" id="KW-0663">Pyridoxal phosphate</keyword>
<dbReference type="GO" id="GO:0030170">
    <property type="term" value="F:pyridoxal phosphate binding"/>
    <property type="evidence" value="ECO:0007669"/>
    <property type="project" value="InterPro"/>
</dbReference>
<dbReference type="RefSeq" id="WP_108791320.1">
    <property type="nucleotide sequence ID" value="NZ_ONZG01000012.1"/>
</dbReference>
<comment type="cofactor">
    <cofactor evidence="6">
        <name>pyridoxal 5'-phosphate</name>
        <dbReference type="ChEBI" id="CHEBI:597326"/>
    </cofactor>
</comment>
<dbReference type="GO" id="GO:0008483">
    <property type="term" value="F:transaminase activity"/>
    <property type="evidence" value="ECO:0007669"/>
    <property type="project" value="UniProtKB-KW"/>
</dbReference>
<gene>
    <name evidence="8" type="primary">hisC_4</name>
    <name evidence="8" type="ORF">TRM7615_04191</name>
</gene>
<comment type="pathway">
    <text evidence="5">Amino-acid biosynthesis.</text>
</comment>
<dbReference type="Gene3D" id="3.40.640.10">
    <property type="entry name" value="Type I PLP-dependent aspartate aminotransferase-like (Major domain)"/>
    <property type="match status" value="1"/>
</dbReference>
<dbReference type="PANTHER" id="PTHR43643">
    <property type="entry name" value="HISTIDINOL-PHOSPHATE AMINOTRANSFERASE 2"/>
    <property type="match status" value="1"/>
</dbReference>
<dbReference type="AlphaFoldDB" id="A0A2R8CDY0"/>
<accession>A0A2R8CDY0</accession>
<feature type="domain" description="Aminotransferase class I/classII large" evidence="7">
    <location>
        <begin position="27"/>
        <end position="352"/>
    </location>
</feature>
<dbReference type="EMBL" id="ONZG01000012">
    <property type="protein sequence ID" value="SPJ30657.1"/>
    <property type="molecule type" value="Genomic_DNA"/>
</dbReference>
<dbReference type="InterPro" id="IPR015422">
    <property type="entry name" value="PyrdxlP-dep_Trfase_small"/>
</dbReference>
<keyword evidence="3 6" id="KW-0808">Transferase</keyword>